<sequence>MFVWSHFNAASGSLGVLCLNC</sequence>
<name>A0A822XUR6_NELNU</name>
<evidence type="ECO:0000313" key="2">
    <source>
        <dbReference type="Proteomes" id="UP000607653"/>
    </source>
</evidence>
<gene>
    <name evidence="1" type="ORF">HUJ06_024384</name>
</gene>
<comment type="caution">
    <text evidence="1">The sequence shown here is derived from an EMBL/GenBank/DDBJ whole genome shotgun (WGS) entry which is preliminary data.</text>
</comment>
<reference evidence="1 2" key="1">
    <citation type="journal article" date="2020" name="Mol. Biol. Evol.">
        <title>Distinct Expression and Methylation Patterns for Genes with Different Fates following a Single Whole-Genome Duplication in Flowering Plants.</title>
        <authorList>
            <person name="Shi T."/>
            <person name="Rahmani R.S."/>
            <person name="Gugger P.F."/>
            <person name="Wang M."/>
            <person name="Li H."/>
            <person name="Zhang Y."/>
            <person name="Li Z."/>
            <person name="Wang Q."/>
            <person name="Van de Peer Y."/>
            <person name="Marchal K."/>
            <person name="Chen J."/>
        </authorList>
    </citation>
    <scope>NUCLEOTIDE SEQUENCE [LARGE SCALE GENOMIC DNA]</scope>
    <source>
        <tissue evidence="1">Leaf</tissue>
    </source>
</reference>
<dbReference type="AlphaFoldDB" id="A0A822XUR6"/>
<keyword evidence="2" id="KW-1185">Reference proteome</keyword>
<protein>
    <submittedName>
        <fullName evidence="1">Uncharacterized protein</fullName>
    </submittedName>
</protein>
<dbReference type="EMBL" id="DUZY01000001">
    <property type="protein sequence ID" value="DAD22921.1"/>
    <property type="molecule type" value="Genomic_DNA"/>
</dbReference>
<accession>A0A822XUR6</accession>
<proteinExistence type="predicted"/>
<evidence type="ECO:0000313" key="1">
    <source>
        <dbReference type="EMBL" id="DAD22921.1"/>
    </source>
</evidence>
<organism evidence="1 2">
    <name type="scientific">Nelumbo nucifera</name>
    <name type="common">Sacred lotus</name>
    <dbReference type="NCBI Taxonomy" id="4432"/>
    <lineage>
        <taxon>Eukaryota</taxon>
        <taxon>Viridiplantae</taxon>
        <taxon>Streptophyta</taxon>
        <taxon>Embryophyta</taxon>
        <taxon>Tracheophyta</taxon>
        <taxon>Spermatophyta</taxon>
        <taxon>Magnoliopsida</taxon>
        <taxon>Proteales</taxon>
        <taxon>Nelumbonaceae</taxon>
        <taxon>Nelumbo</taxon>
    </lineage>
</organism>
<dbReference type="Proteomes" id="UP000607653">
    <property type="component" value="Unassembled WGS sequence"/>
</dbReference>